<accession>A0A444WFG4</accession>
<dbReference type="EMBL" id="JUIW01000003">
    <property type="protein sequence ID" value="RYJ44516.1"/>
    <property type="molecule type" value="Genomic_DNA"/>
</dbReference>
<dbReference type="Proteomes" id="UP000289775">
    <property type="component" value="Unassembled WGS sequence"/>
</dbReference>
<keyword evidence="2" id="KW-1185">Reference proteome</keyword>
<protein>
    <submittedName>
        <fullName evidence="1">Uncharacterized protein</fullName>
    </submittedName>
</protein>
<organism evidence="1 2">
    <name type="scientific">Flavobacterium beibuense</name>
    <dbReference type="NCBI Taxonomy" id="657326"/>
    <lineage>
        <taxon>Bacteria</taxon>
        <taxon>Pseudomonadati</taxon>
        <taxon>Bacteroidota</taxon>
        <taxon>Flavobacteriia</taxon>
        <taxon>Flavobacteriales</taxon>
        <taxon>Flavobacteriaceae</taxon>
        <taxon>Flavobacterium</taxon>
    </lineage>
</organism>
<comment type="caution">
    <text evidence="1">The sequence shown here is derived from an EMBL/GenBank/DDBJ whole genome shotgun (WGS) entry which is preliminary data.</text>
</comment>
<dbReference type="OrthoDB" id="1362189at2"/>
<proteinExistence type="predicted"/>
<evidence type="ECO:0000313" key="2">
    <source>
        <dbReference type="Proteomes" id="UP000289775"/>
    </source>
</evidence>
<sequence>MDAIDYTELESRFHCACQDVIGELSMQYKTNYHGTGKLETFFALIQSEFERVVEIFSHGNNLAADREAMRRIQAIAKEHAKKCVDDYGRVK</sequence>
<dbReference type="AlphaFoldDB" id="A0A444WFG4"/>
<gene>
    <name evidence="1" type="ORF">NU09_1126</name>
</gene>
<dbReference type="RefSeq" id="WP_129750272.1">
    <property type="nucleotide sequence ID" value="NZ_JUIW01000003.1"/>
</dbReference>
<reference evidence="1 2" key="1">
    <citation type="submission" date="2014-12" db="EMBL/GenBank/DDBJ databases">
        <title>Genome sequence of Flavobacterium beibuense RSKm HC5.</title>
        <authorList>
            <person name="Kim J.F."/>
            <person name="Song J.Y."/>
            <person name="Kwak M.-J."/>
            <person name="Lee S.-W."/>
        </authorList>
    </citation>
    <scope>NUCLEOTIDE SEQUENCE [LARGE SCALE GENOMIC DNA]</scope>
    <source>
        <strain evidence="1 2">RSKm HC5</strain>
    </source>
</reference>
<name>A0A444WFG4_9FLAO</name>
<evidence type="ECO:0000313" key="1">
    <source>
        <dbReference type="EMBL" id="RYJ44516.1"/>
    </source>
</evidence>